<dbReference type="EC" id="2.4.99.28" evidence="7"/>
<keyword evidence="3" id="KW-0645">Protease</keyword>
<dbReference type="EMBL" id="JBHTCM010000027">
    <property type="protein sequence ID" value="MFC7335175.1"/>
    <property type="molecule type" value="Genomic_DNA"/>
</dbReference>
<dbReference type="InterPro" id="IPR050396">
    <property type="entry name" value="Glycosyltr_51/Transpeptidase"/>
</dbReference>
<evidence type="ECO:0000256" key="3">
    <source>
        <dbReference type="ARBA" id="ARBA00022670"/>
    </source>
</evidence>
<evidence type="ECO:0000256" key="6">
    <source>
        <dbReference type="ARBA" id="ARBA00023268"/>
    </source>
</evidence>
<comment type="caution">
    <text evidence="10">The sequence shown here is derived from an EMBL/GenBank/DDBJ whole genome shotgun (WGS) entry which is preliminary data.</text>
</comment>
<dbReference type="InterPro" id="IPR012338">
    <property type="entry name" value="Beta-lactam/transpept-like"/>
</dbReference>
<comment type="pathway">
    <text evidence="1">Cell wall biogenesis; peptidoglycan biosynthesis.</text>
</comment>
<keyword evidence="4" id="KW-0328">Glycosyltransferase</keyword>
<gene>
    <name evidence="10" type="ORF">ACFQPS_18550</name>
</gene>
<evidence type="ECO:0000313" key="10">
    <source>
        <dbReference type="EMBL" id="MFC7335175.1"/>
    </source>
</evidence>
<evidence type="ECO:0000256" key="2">
    <source>
        <dbReference type="ARBA" id="ARBA00022645"/>
    </source>
</evidence>
<dbReference type="PANTHER" id="PTHR32282:SF24">
    <property type="entry name" value="GLYCOSYL TRANSFERASE FAMILY 51 DOMAIN-CONTAINING PROTEIN"/>
    <property type="match status" value="1"/>
</dbReference>
<dbReference type="RefSeq" id="WP_377360712.1">
    <property type="nucleotide sequence ID" value="NZ_JBHTCM010000027.1"/>
</dbReference>
<evidence type="ECO:0000256" key="4">
    <source>
        <dbReference type="ARBA" id="ARBA00022676"/>
    </source>
</evidence>
<evidence type="ECO:0000256" key="1">
    <source>
        <dbReference type="ARBA" id="ARBA00004752"/>
    </source>
</evidence>
<reference evidence="11" key="1">
    <citation type="journal article" date="2019" name="Int. J. Syst. Evol. Microbiol.">
        <title>The Global Catalogue of Microorganisms (GCM) 10K type strain sequencing project: providing services to taxonomists for standard genome sequencing and annotation.</title>
        <authorList>
            <consortium name="The Broad Institute Genomics Platform"/>
            <consortium name="The Broad Institute Genome Sequencing Center for Infectious Disease"/>
            <person name="Wu L."/>
            <person name="Ma J."/>
        </authorList>
    </citation>
    <scope>NUCLEOTIDE SEQUENCE [LARGE SCALE GENOMIC DNA]</scope>
    <source>
        <strain evidence="11">CGMCC 1.16275</strain>
    </source>
</reference>
<feature type="domain" description="Glycosyl transferase family 51" evidence="9">
    <location>
        <begin position="137"/>
        <end position="343"/>
    </location>
</feature>
<dbReference type="Proteomes" id="UP001596456">
    <property type="component" value="Unassembled WGS sequence"/>
</dbReference>
<dbReference type="InterPro" id="IPR023346">
    <property type="entry name" value="Lysozyme-like_dom_sf"/>
</dbReference>
<proteinExistence type="predicted"/>
<dbReference type="InterPro" id="IPR036950">
    <property type="entry name" value="PBP_transglycosylase"/>
</dbReference>
<dbReference type="Gene3D" id="1.10.3810.10">
    <property type="entry name" value="Biosynthetic peptidoglycan transglycosylase-like"/>
    <property type="match status" value="1"/>
</dbReference>
<organism evidence="10 11">
    <name type="scientific">Rhodocista pekingensis</name>
    <dbReference type="NCBI Taxonomy" id="201185"/>
    <lineage>
        <taxon>Bacteria</taxon>
        <taxon>Pseudomonadati</taxon>
        <taxon>Pseudomonadota</taxon>
        <taxon>Alphaproteobacteria</taxon>
        <taxon>Rhodospirillales</taxon>
        <taxon>Azospirillaceae</taxon>
        <taxon>Rhodocista</taxon>
    </lineage>
</organism>
<name>A0ABW2L1U9_9PROT</name>
<comment type="catalytic activity">
    <reaction evidence="8">
        <text>[GlcNAc-(1-&gt;4)-Mur2Ac(oyl-L-Ala-gamma-D-Glu-L-Lys-D-Ala-D-Ala)](n)-di-trans,octa-cis-undecaprenyl diphosphate + beta-D-GlcNAc-(1-&gt;4)-Mur2Ac(oyl-L-Ala-gamma-D-Glu-L-Lys-D-Ala-D-Ala)-di-trans,octa-cis-undecaprenyl diphosphate = [GlcNAc-(1-&gt;4)-Mur2Ac(oyl-L-Ala-gamma-D-Glu-L-Lys-D-Ala-D-Ala)](n+1)-di-trans,octa-cis-undecaprenyl diphosphate + di-trans,octa-cis-undecaprenyl diphosphate + H(+)</text>
        <dbReference type="Rhea" id="RHEA:23708"/>
        <dbReference type="Rhea" id="RHEA-COMP:9602"/>
        <dbReference type="Rhea" id="RHEA-COMP:9603"/>
        <dbReference type="ChEBI" id="CHEBI:15378"/>
        <dbReference type="ChEBI" id="CHEBI:58405"/>
        <dbReference type="ChEBI" id="CHEBI:60033"/>
        <dbReference type="ChEBI" id="CHEBI:78435"/>
        <dbReference type="EC" id="2.4.99.28"/>
    </reaction>
</comment>
<keyword evidence="5" id="KW-0808">Transferase</keyword>
<sequence>MAGARWVRGLAWGVALVLAGAAGAAGWYEMRTSVLQSAVLSRIGRDLTYRVEPGPNPDIRFPGFGPYDVRLGYTRLPDFIERLTAGSYRVEAQARPTPQFRDYVEFGGFAPYREKTSAGLRIADRTGGQLHGVRFPERTYAGFAEVPPLVVRTLLYIENRELLDTANPMRNPAVEWDRFALALANIPLKFIDPDNPRAGGSTLATQIEKYRHSPEGRTATGVEKLRQMMSASVRAYLDGPETSTVRHRIVVDYLNSTPLSARPGIGEVNGLGDGLWAWFGTDFAVANRILSTPARTETELAVQAVVYKQVLSLLLAQRRPSYYLAQDRGALERLANEHLRVLDRAGVIDPALADAAQNFHLRFHPEPPALPEPSFVEQKATNAIRSRLLSLLGVRSLYELDRLDLAVETTLDQPSQERVTQVLQRLRDPAAAAELGLVGDRLLNQADPSKVVYSVTLYERTPTANLVRVQVDTLEQPLDLNEGAKLDLGSTAKLRTLATYLEIVAKLHGRFRDLSPHELEAVAADAPDRMTQWVARTMAQLRAQGQAAGLQAMLDLAMERQYSASPAERFFTGGGLHTFGNFDDKDNGRVMTVAEAFRHSVNLVFIRMMRDIVNHFIAEGPARKDDLLDDPRHPVRQTYLARFADQEGTEFLNRFWSDYKDMTPDQALDRLAGRIAAQPDRLAAAFRSVRPNAGPRDLAAFLGKRLPGGAPPQAQVEALFQKYDPAAWSLNDRGYIARVHPLELWLVAYLQDTPQAPRRQMLKESSSSRQESYEWLFKTRHKSAQDSRIGIVLEEEAFDRIHAEWRRLGYPFESLIASYATSIGSSADRPGALAELMGIILNDGVRLPTARITGLHFAAGTPYETRFALTDREEAEQVMQPEVAATLRRHLTDIVENGTARRVRGAFTTVDGAPLPIGGKTGTGDHRFERYGAGGVVLESRVVNRTATFVFYIGDRFFGVITAHVHGPDAAKYRFTSALPSQLLKILAPALQPLVSPGDPQTADRGPTL</sequence>
<keyword evidence="3" id="KW-0378">Hydrolase</keyword>
<protein>
    <recommendedName>
        <fullName evidence="7">peptidoglycan glycosyltransferase</fullName>
        <ecNumber evidence="7">2.4.99.28</ecNumber>
    </recommendedName>
</protein>
<keyword evidence="11" id="KW-1185">Reference proteome</keyword>
<keyword evidence="6" id="KW-0511">Multifunctional enzyme</keyword>
<evidence type="ECO:0000259" key="9">
    <source>
        <dbReference type="Pfam" id="PF00912"/>
    </source>
</evidence>
<evidence type="ECO:0000256" key="8">
    <source>
        <dbReference type="ARBA" id="ARBA00049902"/>
    </source>
</evidence>
<dbReference type="SUPFAM" id="SSF56601">
    <property type="entry name" value="beta-lactamase/transpeptidase-like"/>
    <property type="match status" value="2"/>
</dbReference>
<evidence type="ECO:0000256" key="7">
    <source>
        <dbReference type="ARBA" id="ARBA00044770"/>
    </source>
</evidence>
<keyword evidence="2" id="KW-0121">Carboxypeptidase</keyword>
<dbReference type="InterPro" id="IPR001264">
    <property type="entry name" value="Glyco_trans_51"/>
</dbReference>
<dbReference type="Gene3D" id="3.40.710.10">
    <property type="entry name" value="DD-peptidase/beta-lactamase superfamily"/>
    <property type="match status" value="1"/>
</dbReference>
<evidence type="ECO:0000313" key="11">
    <source>
        <dbReference type="Proteomes" id="UP001596456"/>
    </source>
</evidence>
<dbReference type="SUPFAM" id="SSF53955">
    <property type="entry name" value="Lysozyme-like"/>
    <property type="match status" value="1"/>
</dbReference>
<dbReference type="Pfam" id="PF00912">
    <property type="entry name" value="Transgly"/>
    <property type="match status" value="1"/>
</dbReference>
<accession>A0ABW2L1U9</accession>
<dbReference type="PANTHER" id="PTHR32282">
    <property type="entry name" value="BINDING PROTEIN TRANSPEPTIDASE, PUTATIVE-RELATED"/>
    <property type="match status" value="1"/>
</dbReference>
<evidence type="ECO:0000256" key="5">
    <source>
        <dbReference type="ARBA" id="ARBA00022679"/>
    </source>
</evidence>